<feature type="region of interest" description="Disordered" evidence="1">
    <location>
        <begin position="296"/>
        <end position="316"/>
    </location>
</feature>
<feature type="compositionally biased region" description="Acidic residues" evidence="1">
    <location>
        <begin position="304"/>
        <end position="316"/>
    </location>
</feature>
<feature type="compositionally biased region" description="Basic and acidic residues" evidence="1">
    <location>
        <begin position="67"/>
        <end position="80"/>
    </location>
</feature>
<proteinExistence type="predicted"/>
<dbReference type="InterPro" id="IPR039300">
    <property type="entry name" value="JASON"/>
</dbReference>
<dbReference type="GO" id="GO:0007142">
    <property type="term" value="P:male meiosis II"/>
    <property type="evidence" value="ECO:0007669"/>
    <property type="project" value="InterPro"/>
</dbReference>
<feature type="compositionally biased region" description="Polar residues" evidence="1">
    <location>
        <begin position="170"/>
        <end position="189"/>
    </location>
</feature>
<accession>A0A833V2W5</accession>
<sequence length="316" mass="35614">MGWFFDCFRVQNEGKGRRSHSFSSSISSRSKVNENLLSKNQIPSAILQKKKEDTTPFEQVTILKSTSNHERNRENKDQNYECRPASKNQLSTVFLREDLEEDAPLEKIEDVKPMERTSTGMPKKEHKHEEKDSSYTKEDTPKSSKSTASSTDSKLTNSFIDKHILEEESPNSIIKTPVPNNEATPDLCNSTDSELAAMSLSQWLKPPKPFDIFSTKSQSGNSTNPDRPIIGSVATHWSEESETVSIPPPKVWDGKGIPNSTNKYKEDQKVSWHATPFEERLEKALSEEKLNSRRICSTGIPLEFTDEGEESDTAAS</sequence>
<organism evidence="2 3">
    <name type="scientific">Carex littledalei</name>
    <dbReference type="NCBI Taxonomy" id="544730"/>
    <lineage>
        <taxon>Eukaryota</taxon>
        <taxon>Viridiplantae</taxon>
        <taxon>Streptophyta</taxon>
        <taxon>Embryophyta</taxon>
        <taxon>Tracheophyta</taxon>
        <taxon>Spermatophyta</taxon>
        <taxon>Magnoliopsida</taxon>
        <taxon>Liliopsida</taxon>
        <taxon>Poales</taxon>
        <taxon>Cyperaceae</taxon>
        <taxon>Cyperoideae</taxon>
        <taxon>Cariceae</taxon>
        <taxon>Carex</taxon>
        <taxon>Carex subgen. Euthyceras</taxon>
    </lineage>
</organism>
<feature type="region of interest" description="Disordered" evidence="1">
    <location>
        <begin position="104"/>
        <end position="189"/>
    </location>
</feature>
<dbReference type="EMBL" id="SWLB01000026">
    <property type="protein sequence ID" value="KAF3321612.1"/>
    <property type="molecule type" value="Genomic_DNA"/>
</dbReference>
<feature type="region of interest" description="Disordered" evidence="1">
    <location>
        <begin position="211"/>
        <end position="230"/>
    </location>
</feature>
<keyword evidence="3" id="KW-1185">Reference proteome</keyword>
<feature type="compositionally biased region" description="Basic and acidic residues" evidence="1">
    <location>
        <begin position="104"/>
        <end position="115"/>
    </location>
</feature>
<feature type="compositionally biased region" description="Low complexity" evidence="1">
    <location>
        <begin position="21"/>
        <end position="30"/>
    </location>
</feature>
<gene>
    <name evidence="2" type="ORF">FCM35_KLT13828</name>
</gene>
<name>A0A833V2W5_9POAL</name>
<feature type="compositionally biased region" description="Basic and acidic residues" evidence="1">
    <location>
        <begin position="127"/>
        <end position="142"/>
    </location>
</feature>
<evidence type="ECO:0000313" key="3">
    <source>
        <dbReference type="Proteomes" id="UP000623129"/>
    </source>
</evidence>
<dbReference type="AlphaFoldDB" id="A0A833V2W5"/>
<evidence type="ECO:0000256" key="1">
    <source>
        <dbReference type="SAM" id="MobiDB-lite"/>
    </source>
</evidence>
<dbReference type="OrthoDB" id="1932581at2759"/>
<feature type="region of interest" description="Disordered" evidence="1">
    <location>
        <begin position="61"/>
        <end position="86"/>
    </location>
</feature>
<evidence type="ECO:0000313" key="2">
    <source>
        <dbReference type="EMBL" id="KAF3321612.1"/>
    </source>
</evidence>
<dbReference type="Proteomes" id="UP000623129">
    <property type="component" value="Unassembled WGS sequence"/>
</dbReference>
<feature type="region of interest" description="Disordered" evidence="1">
    <location>
        <begin position="235"/>
        <end position="271"/>
    </location>
</feature>
<feature type="region of interest" description="Disordered" evidence="1">
    <location>
        <begin position="14"/>
        <end position="37"/>
    </location>
</feature>
<dbReference type="PANTHER" id="PTHR33318">
    <property type="entry name" value="ASPARTYL/GLUTAMYL-TRNA(ASN/GLN) AMIDOTRANSFERASE SUBUNIT"/>
    <property type="match status" value="1"/>
</dbReference>
<dbReference type="PANTHER" id="PTHR33318:SF7">
    <property type="entry name" value="PROTEIN JASON"/>
    <property type="match status" value="1"/>
</dbReference>
<comment type="caution">
    <text evidence="2">The sequence shown here is derived from an EMBL/GenBank/DDBJ whole genome shotgun (WGS) entry which is preliminary data.</text>
</comment>
<feature type="compositionally biased region" description="Polar residues" evidence="1">
    <location>
        <begin position="214"/>
        <end position="225"/>
    </location>
</feature>
<protein>
    <submittedName>
        <fullName evidence="2">Protein JASON</fullName>
    </submittedName>
</protein>
<feature type="compositionally biased region" description="Low complexity" evidence="1">
    <location>
        <begin position="143"/>
        <end position="154"/>
    </location>
</feature>
<reference evidence="2" key="1">
    <citation type="submission" date="2020-01" db="EMBL/GenBank/DDBJ databases">
        <title>Genome sequence of Kobresia littledalei, the first chromosome-level genome in the family Cyperaceae.</title>
        <authorList>
            <person name="Qu G."/>
        </authorList>
    </citation>
    <scope>NUCLEOTIDE SEQUENCE</scope>
    <source>
        <strain evidence="2">C.B.Clarke</strain>
        <tissue evidence="2">Leaf</tissue>
    </source>
</reference>